<feature type="compositionally biased region" description="Low complexity" evidence="3">
    <location>
        <begin position="33"/>
        <end position="54"/>
    </location>
</feature>
<sequence length="174" mass="17146">MHLTSVSRRRARVAAIAAAGLLLAAPVAACADDSSSSSASPSTSSTAAGPASGDVDAPAGLDSAAAQQILRTVLDPTTSPQVIADLVDSGNATIGEQLNGFARGAGQAGYTPDKFTVTGVRADGSDKAQATVAVASPHTPAPVSVQYGYVRVAGKWKLSSDAVGALLGMASGPR</sequence>
<keyword evidence="7" id="KW-1185">Reference proteome</keyword>
<evidence type="ECO:0000313" key="6">
    <source>
        <dbReference type="EMBL" id="MCP2161370.1"/>
    </source>
</evidence>
<name>A0ABT1H2A0_9NOCA</name>
<comment type="similarity">
    <text evidence="2">Belongs to the MTB12 family.</text>
</comment>
<reference evidence="6 7" key="1">
    <citation type="submission" date="2022-06" db="EMBL/GenBank/DDBJ databases">
        <title>Genomic Encyclopedia of Archaeal and Bacterial Type Strains, Phase II (KMG-II): from individual species to whole genera.</title>
        <authorList>
            <person name="Goeker M."/>
        </authorList>
    </citation>
    <scope>NUCLEOTIDE SEQUENCE [LARGE SCALE GENOMIC DNA]</scope>
    <source>
        <strain evidence="6 7">DSM 45037</strain>
    </source>
</reference>
<comment type="caution">
    <text evidence="6">The sequence shown here is derived from an EMBL/GenBank/DDBJ whole genome shotgun (WGS) entry which is preliminary data.</text>
</comment>
<evidence type="ECO:0000313" key="7">
    <source>
        <dbReference type="Proteomes" id="UP001205740"/>
    </source>
</evidence>
<protein>
    <recommendedName>
        <fullName evidence="5">Low molecular weight antigen MTB12-like C-terminal domain-containing protein</fullName>
    </recommendedName>
</protein>
<dbReference type="InterPro" id="IPR058644">
    <property type="entry name" value="Mtb12-like_C"/>
</dbReference>
<evidence type="ECO:0000256" key="1">
    <source>
        <dbReference type="ARBA" id="ARBA00022729"/>
    </source>
</evidence>
<evidence type="ECO:0000259" key="5">
    <source>
        <dbReference type="Pfam" id="PF26580"/>
    </source>
</evidence>
<dbReference type="EMBL" id="JAMTCG010000004">
    <property type="protein sequence ID" value="MCP2161370.1"/>
    <property type="molecule type" value="Genomic_DNA"/>
</dbReference>
<gene>
    <name evidence="6" type="ORF">LX12_002565</name>
</gene>
<dbReference type="Proteomes" id="UP001205740">
    <property type="component" value="Unassembled WGS sequence"/>
</dbReference>
<feature type="region of interest" description="Disordered" evidence="3">
    <location>
        <begin position="33"/>
        <end position="58"/>
    </location>
</feature>
<dbReference type="RefSeq" id="WP_253654930.1">
    <property type="nucleotide sequence ID" value="NZ_BAAAOE010000002.1"/>
</dbReference>
<feature type="chain" id="PRO_5045602989" description="Low molecular weight antigen MTB12-like C-terminal domain-containing protein" evidence="4">
    <location>
        <begin position="32"/>
        <end position="174"/>
    </location>
</feature>
<evidence type="ECO:0000256" key="3">
    <source>
        <dbReference type="SAM" id="MobiDB-lite"/>
    </source>
</evidence>
<proteinExistence type="inferred from homology"/>
<dbReference type="Pfam" id="PF26580">
    <property type="entry name" value="Mtb12_C"/>
    <property type="match status" value="1"/>
</dbReference>
<evidence type="ECO:0000256" key="4">
    <source>
        <dbReference type="SAM" id="SignalP"/>
    </source>
</evidence>
<evidence type="ECO:0000256" key="2">
    <source>
        <dbReference type="ARBA" id="ARBA00093774"/>
    </source>
</evidence>
<organism evidence="6 7">
    <name type="scientific">Williamsia serinedens</name>
    <dbReference type="NCBI Taxonomy" id="391736"/>
    <lineage>
        <taxon>Bacteria</taxon>
        <taxon>Bacillati</taxon>
        <taxon>Actinomycetota</taxon>
        <taxon>Actinomycetes</taxon>
        <taxon>Mycobacteriales</taxon>
        <taxon>Nocardiaceae</taxon>
        <taxon>Williamsia</taxon>
    </lineage>
</organism>
<keyword evidence="1 4" id="KW-0732">Signal</keyword>
<feature type="signal peptide" evidence="4">
    <location>
        <begin position="1"/>
        <end position="31"/>
    </location>
</feature>
<accession>A0ABT1H2A0</accession>
<feature type="domain" description="Low molecular weight antigen MTB12-like C-terminal" evidence="5">
    <location>
        <begin position="64"/>
        <end position="173"/>
    </location>
</feature>